<evidence type="ECO:0000313" key="1">
    <source>
        <dbReference type="EMBL" id="SJL05944.1"/>
    </source>
</evidence>
<reference evidence="2" key="1">
    <citation type="journal article" date="2017" name="Nat. Ecol. Evol.">
        <title>Genome expansion and lineage-specific genetic innovations in the forest pathogenic fungi Armillaria.</title>
        <authorList>
            <person name="Sipos G."/>
            <person name="Prasanna A.N."/>
            <person name="Walter M.C."/>
            <person name="O'Connor E."/>
            <person name="Balint B."/>
            <person name="Krizsan K."/>
            <person name="Kiss B."/>
            <person name="Hess J."/>
            <person name="Varga T."/>
            <person name="Slot J."/>
            <person name="Riley R."/>
            <person name="Boka B."/>
            <person name="Rigling D."/>
            <person name="Barry K."/>
            <person name="Lee J."/>
            <person name="Mihaltcheva S."/>
            <person name="LaButti K."/>
            <person name="Lipzen A."/>
            <person name="Waldron R."/>
            <person name="Moloney N.M."/>
            <person name="Sperisen C."/>
            <person name="Kredics L."/>
            <person name="Vagvoelgyi C."/>
            <person name="Patrignani A."/>
            <person name="Fitzpatrick D."/>
            <person name="Nagy I."/>
            <person name="Doyle S."/>
            <person name="Anderson J.B."/>
            <person name="Grigoriev I.V."/>
            <person name="Gueldener U."/>
            <person name="Muensterkoetter M."/>
            <person name="Nagy L.G."/>
        </authorList>
    </citation>
    <scope>NUCLEOTIDE SEQUENCE [LARGE SCALE GENOMIC DNA]</scope>
    <source>
        <strain evidence="2">C18/9</strain>
    </source>
</reference>
<dbReference type="EMBL" id="FUEG01000006">
    <property type="protein sequence ID" value="SJL05944.1"/>
    <property type="molecule type" value="Genomic_DNA"/>
</dbReference>
<sequence>MPLRLWPSTRARYLFGSRFLGHVYLRNSYATVSATILPQPRTLDSDESVLSSNLDKNILAHLSTSSDTTSLHELIRQYEANSGHIFHCSLPYESRPSESRQRPGFPNTSGESNIVMIAHCVKTHGDHKVSLSSGFALEAPGKIISESSCKSGLNSMVLQMRRSPLLLSNADSSSRTSDGTRGIAQKSGTFVISGSPGHQQIHPISSIPSALPRSDLLALTCSKVPVQTLPVSPYPVQPGTSIRAHFVSHSSSPPMEPGWVPWVGGTWSKWVRGSVLGYRDFAGRETMFSKPGTYDALSHLLFTPLPTMGSSGGPIIDDESGAVVGVMLGTRMDNRVEGVRGWGVPSETIFEMFSLPGLEGKR</sequence>
<dbReference type="STRING" id="47428.A0A284RB04"/>
<evidence type="ECO:0000313" key="2">
    <source>
        <dbReference type="Proteomes" id="UP000219338"/>
    </source>
</evidence>
<gene>
    <name evidence="1" type="ORF">ARMOST_09280</name>
</gene>
<name>A0A284RB04_ARMOS</name>
<dbReference type="Proteomes" id="UP000219338">
    <property type="component" value="Unassembled WGS sequence"/>
</dbReference>
<dbReference type="OMA" id="WGVPAEM"/>
<dbReference type="SUPFAM" id="SSF50494">
    <property type="entry name" value="Trypsin-like serine proteases"/>
    <property type="match status" value="1"/>
</dbReference>
<proteinExistence type="predicted"/>
<accession>A0A284RB04</accession>
<dbReference type="OrthoDB" id="10054765at2759"/>
<organism evidence="1 2">
    <name type="scientific">Armillaria ostoyae</name>
    <name type="common">Armillaria root rot fungus</name>
    <dbReference type="NCBI Taxonomy" id="47428"/>
    <lineage>
        <taxon>Eukaryota</taxon>
        <taxon>Fungi</taxon>
        <taxon>Dikarya</taxon>
        <taxon>Basidiomycota</taxon>
        <taxon>Agaricomycotina</taxon>
        <taxon>Agaricomycetes</taxon>
        <taxon>Agaricomycetidae</taxon>
        <taxon>Agaricales</taxon>
        <taxon>Marasmiineae</taxon>
        <taxon>Physalacriaceae</taxon>
        <taxon>Armillaria</taxon>
    </lineage>
</organism>
<dbReference type="InterPro" id="IPR009003">
    <property type="entry name" value="Peptidase_S1_PA"/>
</dbReference>
<keyword evidence="2" id="KW-1185">Reference proteome</keyword>
<dbReference type="AlphaFoldDB" id="A0A284RB04"/>
<protein>
    <submittedName>
        <fullName evidence="1">Uncharacterized protein</fullName>
    </submittedName>
</protein>